<protein>
    <submittedName>
        <fullName evidence="1">Uncharacterized protein</fullName>
    </submittedName>
</protein>
<reference evidence="1" key="1">
    <citation type="submission" date="2020-03" db="EMBL/GenBank/DDBJ databases">
        <authorList>
            <person name="Weist P."/>
        </authorList>
    </citation>
    <scope>NUCLEOTIDE SEQUENCE</scope>
</reference>
<sequence>MGGSTALTLSPPLNYLPAADPYISCRPWRCLPPPPSITHLRPRAPTVSPNKRTHNCDLPVPPLGVATEGVSFDCPGYAVLVGDNNTNRPSPARHQFLPSAIITERPIKRWRSRRPVAHGNMCRHTTHGARETAPITPSLIYNWVAIKPPAHQPVVTVQLIELRYISSLPPTLPPPHPS</sequence>
<accession>A0A9N7UY58</accession>
<comment type="caution">
    <text evidence="1">The sequence shown here is derived from an EMBL/GenBank/DDBJ whole genome shotgun (WGS) entry which is preliminary data.</text>
</comment>
<keyword evidence="2" id="KW-1185">Reference proteome</keyword>
<dbReference type="EMBL" id="CADEAL010002183">
    <property type="protein sequence ID" value="CAB1438581.1"/>
    <property type="molecule type" value="Genomic_DNA"/>
</dbReference>
<name>A0A9N7UY58_PLEPL</name>
<organism evidence="1 2">
    <name type="scientific">Pleuronectes platessa</name>
    <name type="common">European plaice</name>
    <dbReference type="NCBI Taxonomy" id="8262"/>
    <lineage>
        <taxon>Eukaryota</taxon>
        <taxon>Metazoa</taxon>
        <taxon>Chordata</taxon>
        <taxon>Craniata</taxon>
        <taxon>Vertebrata</taxon>
        <taxon>Euteleostomi</taxon>
        <taxon>Actinopterygii</taxon>
        <taxon>Neopterygii</taxon>
        <taxon>Teleostei</taxon>
        <taxon>Neoteleostei</taxon>
        <taxon>Acanthomorphata</taxon>
        <taxon>Carangaria</taxon>
        <taxon>Pleuronectiformes</taxon>
        <taxon>Pleuronectoidei</taxon>
        <taxon>Pleuronectidae</taxon>
        <taxon>Pleuronectes</taxon>
    </lineage>
</organism>
<dbReference type="Proteomes" id="UP001153269">
    <property type="component" value="Unassembled WGS sequence"/>
</dbReference>
<evidence type="ECO:0000313" key="1">
    <source>
        <dbReference type="EMBL" id="CAB1438581.1"/>
    </source>
</evidence>
<gene>
    <name evidence="1" type="ORF">PLEPLA_LOCUS26477</name>
</gene>
<evidence type="ECO:0000313" key="2">
    <source>
        <dbReference type="Proteomes" id="UP001153269"/>
    </source>
</evidence>
<proteinExistence type="predicted"/>
<dbReference type="AlphaFoldDB" id="A0A9N7UY58"/>